<proteinExistence type="predicted"/>
<feature type="non-terminal residue" evidence="1">
    <location>
        <position position="1"/>
    </location>
</feature>
<protein>
    <submittedName>
        <fullName evidence="1">Uncharacterized protein</fullName>
    </submittedName>
</protein>
<dbReference type="Proteomes" id="UP001432322">
    <property type="component" value="Unassembled WGS sequence"/>
</dbReference>
<evidence type="ECO:0000313" key="2">
    <source>
        <dbReference type="Proteomes" id="UP001432322"/>
    </source>
</evidence>
<dbReference type="SUPFAM" id="SSF55486">
    <property type="entry name" value="Metalloproteases ('zincins'), catalytic domain"/>
    <property type="match status" value="1"/>
</dbReference>
<dbReference type="EMBL" id="BTSY01000007">
    <property type="protein sequence ID" value="GMT35620.1"/>
    <property type="molecule type" value="Genomic_DNA"/>
</dbReference>
<name>A0AAV5WYC2_9BILA</name>
<comment type="caution">
    <text evidence="1">The sequence shown here is derived from an EMBL/GenBank/DDBJ whole genome shotgun (WGS) entry which is preliminary data.</text>
</comment>
<gene>
    <name evidence="1" type="ORF">PFISCL1PPCAC_26917</name>
</gene>
<evidence type="ECO:0000313" key="1">
    <source>
        <dbReference type="EMBL" id="GMT35620.1"/>
    </source>
</evidence>
<organism evidence="1 2">
    <name type="scientific">Pristionchus fissidentatus</name>
    <dbReference type="NCBI Taxonomy" id="1538716"/>
    <lineage>
        <taxon>Eukaryota</taxon>
        <taxon>Metazoa</taxon>
        <taxon>Ecdysozoa</taxon>
        <taxon>Nematoda</taxon>
        <taxon>Chromadorea</taxon>
        <taxon>Rhabditida</taxon>
        <taxon>Rhabditina</taxon>
        <taxon>Diplogasteromorpha</taxon>
        <taxon>Diplogasteroidea</taxon>
        <taxon>Neodiplogasteridae</taxon>
        <taxon>Pristionchus</taxon>
    </lineage>
</organism>
<accession>A0AAV5WYC2</accession>
<sequence length="153" mass="17721">SSSHADFALYHVHHFLNYSVAPCDNFYRHVCSIGMPANETVAVKSEQFYRDLARKQHSRTLNNPIINDIAEARLDLNCTIDPGVYSSLVRERCDTRFDCYFEEFIYFFNIYSRGNDNVDDSLLFYSKHGNKTYRNIPQAIRATAGMIEAMIED</sequence>
<reference evidence="1" key="1">
    <citation type="submission" date="2023-10" db="EMBL/GenBank/DDBJ databases">
        <title>Genome assembly of Pristionchus species.</title>
        <authorList>
            <person name="Yoshida K."/>
            <person name="Sommer R.J."/>
        </authorList>
    </citation>
    <scope>NUCLEOTIDE SEQUENCE</scope>
    <source>
        <strain evidence="1">RS5133</strain>
    </source>
</reference>
<dbReference type="AlphaFoldDB" id="A0AAV5WYC2"/>
<keyword evidence="2" id="KW-1185">Reference proteome</keyword>
<feature type="non-terminal residue" evidence="1">
    <location>
        <position position="153"/>
    </location>
</feature>